<protein>
    <submittedName>
        <fullName evidence="2">Uncharacterized protein</fullName>
    </submittedName>
</protein>
<evidence type="ECO:0000256" key="1">
    <source>
        <dbReference type="SAM" id="SignalP"/>
    </source>
</evidence>
<keyword evidence="1" id="KW-0732">Signal</keyword>
<dbReference type="EMBL" id="JANIEX010000673">
    <property type="protein sequence ID" value="KAJ3564315.1"/>
    <property type="molecule type" value="Genomic_DNA"/>
</dbReference>
<keyword evidence="3" id="KW-1185">Reference proteome</keyword>
<dbReference type="Pfam" id="PF19271">
    <property type="entry name" value="Nis1"/>
    <property type="match status" value="1"/>
</dbReference>
<name>A0AAD5VME3_9AGAR</name>
<accession>A0AAD5VME3</accession>
<dbReference type="Proteomes" id="UP001213000">
    <property type="component" value="Unassembled WGS sequence"/>
</dbReference>
<gene>
    <name evidence="2" type="ORF">NP233_g8377</name>
</gene>
<evidence type="ECO:0000313" key="2">
    <source>
        <dbReference type="EMBL" id="KAJ3564315.1"/>
    </source>
</evidence>
<comment type="caution">
    <text evidence="2">The sequence shown here is derived from an EMBL/GenBank/DDBJ whole genome shotgun (WGS) entry which is preliminary data.</text>
</comment>
<proteinExistence type="predicted"/>
<dbReference type="InterPro" id="IPR045469">
    <property type="entry name" value="Nis1"/>
</dbReference>
<feature type="chain" id="PRO_5041900801" evidence="1">
    <location>
        <begin position="17"/>
        <end position="136"/>
    </location>
</feature>
<reference evidence="2" key="1">
    <citation type="submission" date="2022-07" db="EMBL/GenBank/DDBJ databases">
        <title>Genome Sequence of Leucocoprinus birnbaumii.</title>
        <authorList>
            <person name="Buettner E."/>
        </authorList>
    </citation>
    <scope>NUCLEOTIDE SEQUENCE</scope>
    <source>
        <strain evidence="2">VT141</strain>
    </source>
</reference>
<feature type="signal peptide" evidence="1">
    <location>
        <begin position="1"/>
        <end position="16"/>
    </location>
</feature>
<dbReference type="AlphaFoldDB" id="A0AAD5VME3"/>
<sequence length="136" mass="13938">MKFIAALLACVTAAAAQSIRIAAPVAGTHLSPGQSTVVEVTTPDFLSSSVEVAVAIGISPCSSGSCRSPSSTLGNLLYSGPYQPQLEGATRVQNFTVTVPSFIPQGQAIIGVAHFALIGASLQPWLETQNVSVVIQ</sequence>
<evidence type="ECO:0000313" key="3">
    <source>
        <dbReference type="Proteomes" id="UP001213000"/>
    </source>
</evidence>
<organism evidence="2 3">
    <name type="scientific">Leucocoprinus birnbaumii</name>
    <dbReference type="NCBI Taxonomy" id="56174"/>
    <lineage>
        <taxon>Eukaryota</taxon>
        <taxon>Fungi</taxon>
        <taxon>Dikarya</taxon>
        <taxon>Basidiomycota</taxon>
        <taxon>Agaricomycotina</taxon>
        <taxon>Agaricomycetes</taxon>
        <taxon>Agaricomycetidae</taxon>
        <taxon>Agaricales</taxon>
        <taxon>Agaricineae</taxon>
        <taxon>Agaricaceae</taxon>
        <taxon>Leucocoprinus</taxon>
    </lineage>
</organism>